<evidence type="ECO:0000256" key="9">
    <source>
        <dbReference type="ARBA" id="ARBA00023069"/>
    </source>
</evidence>
<dbReference type="GO" id="GO:0005930">
    <property type="term" value="C:axoneme"/>
    <property type="evidence" value="ECO:0007669"/>
    <property type="project" value="TreeGrafter"/>
</dbReference>
<dbReference type="GO" id="GO:0036064">
    <property type="term" value="C:ciliary basal body"/>
    <property type="evidence" value="ECO:0007669"/>
    <property type="project" value="TreeGrafter"/>
</dbReference>
<evidence type="ECO:0000256" key="11">
    <source>
        <dbReference type="ARBA" id="ARBA00023212"/>
    </source>
</evidence>
<keyword evidence="5" id="KW-0963">Cytoplasm</keyword>
<evidence type="ECO:0000259" key="14">
    <source>
        <dbReference type="Pfam" id="PF00339"/>
    </source>
</evidence>
<comment type="subcellular location">
    <subcellularLocation>
        <location evidence="1">Cytoplasm</location>
        <location evidence="1">Cytoskeleton</location>
        <location evidence="1">Cilium basal body</location>
    </subcellularLocation>
</comment>
<dbReference type="InterPro" id="IPR011021">
    <property type="entry name" value="Arrestin-like_N"/>
</dbReference>
<accession>A0A1Y2HV21</accession>
<gene>
    <name evidence="15" type="ORF">BCR44DRAFT_49055</name>
</gene>
<comment type="similarity">
    <text evidence="2">Belongs to the dynein light intermediate chain family.</text>
</comment>
<keyword evidence="16" id="KW-1185">Reference proteome</keyword>
<dbReference type="Gene3D" id="3.40.50.300">
    <property type="entry name" value="P-loop containing nucleotide triphosphate hydrolases"/>
    <property type="match status" value="1"/>
</dbReference>
<dbReference type="InterPro" id="IPR027417">
    <property type="entry name" value="P-loop_NTPase"/>
</dbReference>
<evidence type="ECO:0000256" key="6">
    <source>
        <dbReference type="ARBA" id="ARBA00022701"/>
    </source>
</evidence>
<keyword evidence="7" id="KW-0970">Cilium biogenesis/degradation</keyword>
<dbReference type="PANTHER" id="PTHR13236">
    <property type="entry name" value="DYNEIN 2 LIGHT INTERMEDIATE CHAIN, ISOFORM 2"/>
    <property type="match status" value="1"/>
</dbReference>
<dbReference type="GO" id="GO:0035721">
    <property type="term" value="P:intraciliary retrograde transport"/>
    <property type="evidence" value="ECO:0007669"/>
    <property type="project" value="InterPro"/>
</dbReference>
<dbReference type="PANTHER" id="PTHR13236:SF0">
    <property type="entry name" value="CYTOPLASMIC DYNEIN 2 LIGHT INTERMEDIATE CHAIN 1"/>
    <property type="match status" value="1"/>
</dbReference>
<evidence type="ECO:0000256" key="2">
    <source>
        <dbReference type="ARBA" id="ARBA00006831"/>
    </source>
</evidence>
<dbReference type="GO" id="GO:0035735">
    <property type="term" value="P:intraciliary transport involved in cilium assembly"/>
    <property type="evidence" value="ECO:0007669"/>
    <property type="project" value="InterPro"/>
</dbReference>
<dbReference type="EMBL" id="MCFL01000012">
    <property type="protein sequence ID" value="ORZ37543.1"/>
    <property type="molecule type" value="Genomic_DNA"/>
</dbReference>
<protein>
    <recommendedName>
        <fullName evidence="3">Cytoplasmic dynein 2 light intermediate chain 1</fullName>
    </recommendedName>
</protein>
<dbReference type="InterPro" id="IPR014752">
    <property type="entry name" value="Arrestin-like_C"/>
</dbReference>
<feature type="domain" description="Arrestin-like N-terminal" evidence="14">
    <location>
        <begin position="322"/>
        <end position="465"/>
    </location>
</feature>
<keyword evidence="9" id="KW-0969">Cilium</keyword>
<name>A0A1Y2HV21_9FUNG</name>
<dbReference type="Proteomes" id="UP000193411">
    <property type="component" value="Unassembled WGS sequence"/>
</dbReference>
<evidence type="ECO:0000256" key="3">
    <source>
        <dbReference type="ARBA" id="ARBA00018863"/>
    </source>
</evidence>
<evidence type="ECO:0000256" key="1">
    <source>
        <dbReference type="ARBA" id="ARBA00004120"/>
    </source>
</evidence>
<evidence type="ECO:0000313" key="15">
    <source>
        <dbReference type="EMBL" id="ORZ37543.1"/>
    </source>
</evidence>
<proteinExistence type="inferred from homology"/>
<comment type="caution">
    <text evidence="15">The sequence shown here is derived from an EMBL/GenBank/DDBJ whole genome shotgun (WGS) entry which is preliminary data.</text>
</comment>
<dbReference type="SUPFAM" id="SSF52540">
    <property type="entry name" value="P-loop containing nucleoside triphosphate hydrolases"/>
    <property type="match status" value="1"/>
</dbReference>
<dbReference type="SUPFAM" id="SSF81296">
    <property type="entry name" value="E set domains"/>
    <property type="match status" value="1"/>
</dbReference>
<dbReference type="InterPro" id="IPR014756">
    <property type="entry name" value="Ig_E-set"/>
</dbReference>
<sequence length="661" mass="70840">MSTKNLTATGIKDIWTVLKDEATVVKSSDTYDAQSGYESTLILLGPRSTGKSTLINRFLDKSATDSAPSPTIGLEYTYGRRARATSNVKDVVHLWDLGGGAQMTKLLQVPLTPANVHTASVLVCVDLANPHELVASLDHFVVGTLAARVDEILAGLEKRGSKRPKGLRQFALKKYGAEHADRNAVQPIPIQWALVATKYDVFRDMASELRRIVVRVLRYYAHVKQLMGHYGFKTAAPKATDAKDPNRPVYVPAGTDSLADIFAGTPYKSVEDLKAQLVSLLPKDSSSSTSKGAGNGGMVTGQSQQKQQQHKAFSPQFAEPLIDQECTAFKAGDTVKGTVKVTAAERSKARAIRVKFVGSVDVWISRSVSTGSGSHTETVHDSLDIVETKLTLWGSETHKLLEGNSVLEKGEYTYGYEFKIPEGGPSSIDGSYGGVSYTIQAKIDIAMKSDPEAKCHLSVLGAVDAATLQKYKTGPSGIKGSYKPGIFNFGGGGTIDCHLQLNNGSVLVDPAAPNLAAILHVDNKSTSGTLDQVNIRLRRHVTYTAGWDVREDKDTVVEVKMTGAGVTPGTLGHEFKLSLADAASLLRTFGPSIHTGILNVEYYVSARVGSAKMRLPVLVMPDSLPDYVTATGADVKLKHLVPDPNSVVEVSAAKCKTGSAQ</sequence>
<dbReference type="AlphaFoldDB" id="A0A1Y2HV21"/>
<keyword evidence="11" id="KW-0206">Cytoskeleton</keyword>
<evidence type="ECO:0000256" key="10">
    <source>
        <dbReference type="ARBA" id="ARBA00023175"/>
    </source>
</evidence>
<dbReference type="GO" id="GO:0045504">
    <property type="term" value="F:dynein heavy chain binding"/>
    <property type="evidence" value="ECO:0007669"/>
    <property type="project" value="TreeGrafter"/>
</dbReference>
<dbReference type="STRING" id="765915.A0A1Y2HV21"/>
<dbReference type="GO" id="GO:0005868">
    <property type="term" value="C:cytoplasmic dynein complex"/>
    <property type="evidence" value="ECO:0007669"/>
    <property type="project" value="InterPro"/>
</dbReference>
<dbReference type="Pfam" id="PF00339">
    <property type="entry name" value="Arrestin_N"/>
    <property type="match status" value="1"/>
</dbReference>
<dbReference type="OrthoDB" id="10263060at2759"/>
<keyword evidence="10" id="KW-0505">Motor protein</keyword>
<evidence type="ECO:0000256" key="7">
    <source>
        <dbReference type="ARBA" id="ARBA00022794"/>
    </source>
</evidence>
<dbReference type="Pfam" id="PF08477">
    <property type="entry name" value="Roc"/>
    <property type="match status" value="1"/>
</dbReference>
<evidence type="ECO:0000256" key="13">
    <source>
        <dbReference type="SAM" id="MobiDB-lite"/>
    </source>
</evidence>
<feature type="region of interest" description="Disordered" evidence="13">
    <location>
        <begin position="283"/>
        <end position="311"/>
    </location>
</feature>
<keyword evidence="8" id="KW-0243">Dynein</keyword>
<evidence type="ECO:0000256" key="8">
    <source>
        <dbReference type="ARBA" id="ARBA00023017"/>
    </source>
</evidence>
<evidence type="ECO:0000313" key="16">
    <source>
        <dbReference type="Proteomes" id="UP000193411"/>
    </source>
</evidence>
<evidence type="ECO:0000256" key="5">
    <source>
        <dbReference type="ARBA" id="ARBA00022490"/>
    </source>
</evidence>
<evidence type="ECO:0000256" key="4">
    <source>
        <dbReference type="ARBA" id="ARBA00022473"/>
    </source>
</evidence>
<dbReference type="InterPro" id="IPR040045">
    <property type="entry name" value="DYNC2LI1"/>
</dbReference>
<keyword evidence="4" id="KW-0217">Developmental protein</keyword>
<keyword evidence="6" id="KW-0493">Microtubule</keyword>
<dbReference type="Gene3D" id="2.60.40.640">
    <property type="match status" value="1"/>
</dbReference>
<reference evidence="15 16" key="1">
    <citation type="submission" date="2016-07" db="EMBL/GenBank/DDBJ databases">
        <title>Pervasive Adenine N6-methylation of Active Genes in Fungi.</title>
        <authorList>
            <consortium name="DOE Joint Genome Institute"/>
            <person name="Mondo S.J."/>
            <person name="Dannebaum R.O."/>
            <person name="Kuo R.C."/>
            <person name="Labutti K."/>
            <person name="Haridas S."/>
            <person name="Kuo A."/>
            <person name="Salamov A."/>
            <person name="Ahrendt S.R."/>
            <person name="Lipzen A."/>
            <person name="Sullivan W."/>
            <person name="Andreopoulos W.B."/>
            <person name="Clum A."/>
            <person name="Lindquist E."/>
            <person name="Daum C."/>
            <person name="Ramamoorthy G.K."/>
            <person name="Gryganskyi A."/>
            <person name="Culley D."/>
            <person name="Magnuson J.K."/>
            <person name="James T.Y."/>
            <person name="O'Malley M.A."/>
            <person name="Stajich J.E."/>
            <person name="Spatafora J.W."/>
            <person name="Visel A."/>
            <person name="Grigoriev I.V."/>
        </authorList>
    </citation>
    <scope>NUCLEOTIDE SEQUENCE [LARGE SCALE GENOMIC DNA]</scope>
    <source>
        <strain evidence="15 16">PL171</strain>
    </source>
</reference>
<keyword evidence="12" id="KW-0966">Cell projection</keyword>
<organism evidence="15 16">
    <name type="scientific">Catenaria anguillulae PL171</name>
    <dbReference type="NCBI Taxonomy" id="765915"/>
    <lineage>
        <taxon>Eukaryota</taxon>
        <taxon>Fungi</taxon>
        <taxon>Fungi incertae sedis</taxon>
        <taxon>Blastocladiomycota</taxon>
        <taxon>Blastocladiomycetes</taxon>
        <taxon>Blastocladiales</taxon>
        <taxon>Catenariaceae</taxon>
        <taxon>Catenaria</taxon>
    </lineage>
</organism>
<dbReference type="CDD" id="cd00882">
    <property type="entry name" value="Ras_like_GTPase"/>
    <property type="match status" value="1"/>
</dbReference>
<dbReference type="GO" id="GO:0005874">
    <property type="term" value="C:microtubule"/>
    <property type="evidence" value="ECO:0007669"/>
    <property type="project" value="UniProtKB-KW"/>
</dbReference>
<evidence type="ECO:0000256" key="12">
    <source>
        <dbReference type="ARBA" id="ARBA00023273"/>
    </source>
</evidence>